<feature type="compositionally biased region" description="Basic and acidic residues" evidence="1">
    <location>
        <begin position="120"/>
        <end position="143"/>
    </location>
</feature>
<gene>
    <name evidence="2" type="ORF">NDR86_16470</name>
</gene>
<feature type="compositionally biased region" description="Low complexity" evidence="1">
    <location>
        <begin position="184"/>
        <end position="202"/>
    </location>
</feature>
<dbReference type="EMBL" id="JAMRXG010000006">
    <property type="protein sequence ID" value="MCM6775069.1"/>
    <property type="molecule type" value="Genomic_DNA"/>
</dbReference>
<evidence type="ECO:0000313" key="2">
    <source>
        <dbReference type="EMBL" id="MCM6775069.1"/>
    </source>
</evidence>
<feature type="compositionally biased region" description="Polar residues" evidence="1">
    <location>
        <begin position="102"/>
        <end position="119"/>
    </location>
</feature>
<protein>
    <submittedName>
        <fullName evidence="2">Uncharacterized protein</fullName>
    </submittedName>
</protein>
<feature type="compositionally biased region" description="Low complexity" evidence="1">
    <location>
        <begin position="67"/>
        <end position="86"/>
    </location>
</feature>
<sequence length="290" mass="31137">MTDADFASFGEPNRSRPEGYRLTHPVNDSGPASTSALTGYDSPTGRTSPIHDSGVHWTQPDVGSPWATGATPTTTPRAETPTARAESMGSPPDSVAIRPDSRTSTESAPLRPETQSPTENAHRAEETNHRSAAELARLLEENGYRPPTEPARRIPAEPAPRPDTSSGHRASDPTPPRRTTVESAPRPETPTARRAADPTPTRRSAHRHTTPLDDAPTTVDIHLVMRLLLASHNLETVAKKAESGDASVEDFVQAARRTRTTAVDLVSAWFGGATQMREFAEALLAATEPS</sequence>
<dbReference type="RefSeq" id="WP_251912988.1">
    <property type="nucleotide sequence ID" value="NZ_JAMRXG010000006.1"/>
</dbReference>
<keyword evidence="3" id="KW-1185">Reference proteome</keyword>
<dbReference type="AlphaFoldDB" id="A0A9X2E790"/>
<dbReference type="Proteomes" id="UP001139157">
    <property type="component" value="Unassembled WGS sequence"/>
</dbReference>
<accession>A0A9X2E790</accession>
<comment type="caution">
    <text evidence="2">The sequence shown here is derived from an EMBL/GenBank/DDBJ whole genome shotgun (WGS) entry which is preliminary data.</text>
</comment>
<proteinExistence type="predicted"/>
<feature type="region of interest" description="Disordered" evidence="1">
    <location>
        <begin position="1"/>
        <end position="215"/>
    </location>
</feature>
<name>A0A9X2E790_9NOCA</name>
<organism evidence="2 3">
    <name type="scientific">Nocardia pulmonis</name>
    <dbReference type="NCBI Taxonomy" id="2951408"/>
    <lineage>
        <taxon>Bacteria</taxon>
        <taxon>Bacillati</taxon>
        <taxon>Actinomycetota</taxon>
        <taxon>Actinomycetes</taxon>
        <taxon>Mycobacteriales</taxon>
        <taxon>Nocardiaceae</taxon>
        <taxon>Nocardia</taxon>
    </lineage>
</organism>
<evidence type="ECO:0000256" key="1">
    <source>
        <dbReference type="SAM" id="MobiDB-lite"/>
    </source>
</evidence>
<reference evidence="2" key="1">
    <citation type="submission" date="2022-06" db="EMBL/GenBank/DDBJ databases">
        <title>Novel species in genus nocardia.</title>
        <authorList>
            <person name="Li F."/>
        </authorList>
    </citation>
    <scope>NUCLEOTIDE SEQUENCE</scope>
    <source>
        <strain evidence="2">CDC141</strain>
    </source>
</reference>
<evidence type="ECO:0000313" key="3">
    <source>
        <dbReference type="Proteomes" id="UP001139157"/>
    </source>
</evidence>